<dbReference type="Proteomes" id="UP000002014">
    <property type="component" value="Chromosome"/>
</dbReference>
<dbReference type="Gene3D" id="3.40.640.10">
    <property type="entry name" value="Type I PLP-dependent aspartate aminotransferase-like (Major domain)"/>
    <property type="match status" value="1"/>
</dbReference>
<dbReference type="PANTHER" id="PTHR30244">
    <property type="entry name" value="TRANSAMINASE"/>
    <property type="match status" value="1"/>
</dbReference>
<dbReference type="Pfam" id="PF01041">
    <property type="entry name" value="DegT_DnrJ_EryC1"/>
    <property type="match status" value="1"/>
</dbReference>
<dbReference type="AlphaFoldDB" id="A8G631"/>
<dbReference type="OrthoDB" id="9810913at2"/>
<reference evidence="4 5" key="1">
    <citation type="journal article" date="2007" name="PLoS Genet.">
        <title>Patterns and implications of gene gain and loss in the evolution of Prochlorococcus.</title>
        <authorList>
            <person name="Kettler G.C."/>
            <person name="Martiny A.C."/>
            <person name="Huang K."/>
            <person name="Zucker J."/>
            <person name="Coleman M.L."/>
            <person name="Rodrigue S."/>
            <person name="Chen F."/>
            <person name="Lapidus A."/>
            <person name="Ferriera S."/>
            <person name="Johnson J."/>
            <person name="Steglich C."/>
            <person name="Church G.M."/>
            <person name="Richardson P."/>
            <person name="Chisholm S.W."/>
        </authorList>
    </citation>
    <scope>NUCLEOTIDE SEQUENCE [LARGE SCALE GENOMIC DNA]</scope>
    <source>
        <strain evidence="4 5">MIT 9215</strain>
    </source>
</reference>
<proteinExistence type="inferred from homology"/>
<dbReference type="STRING" id="93060.P9215_14491"/>
<name>A8G631_PROM2</name>
<sequence length="397" mass="44437">MIEISSEIIKSIKKVIGPFQENENINLHEPDLIDTNANSYLKNCVDTNWVSSAGEWVKEFEKYLSAYTGAKYVIAVSNGTVALRLALHGMGVKAEEEVLIPPLSFVATANAVSHLGATPHFIDIESETLGMCPQALERRLKEIAIKKGKFLFNKLTDKRISAVMPVHVYGLPAKMIEIKKICLEWGIPLVEDAAEALGSWIVDNDNSFKHCGCFGDVGTISFNGNKIITTGGGGALLTNNEQIATHCRHISTTAKIKHPWDFYHDQIGWNDRMPNLNAALGVAQMEILETIVEKKRRLYKCYKKNFQDIEIAEIIGESKNSKSNYWLVTLRLKGNLDDNLKSNILQQAHDLKILLRPSWRLLSELPMYSNSPFGDLSESFNQSKRLINLPSSPKLIK</sequence>
<feature type="modified residue" description="N6-(pyridoxal phosphate)lysine" evidence="2">
    <location>
        <position position="226"/>
    </location>
</feature>
<organism evidence="4 5">
    <name type="scientific">Prochlorococcus marinus (strain MIT 9215)</name>
    <dbReference type="NCBI Taxonomy" id="93060"/>
    <lineage>
        <taxon>Bacteria</taxon>
        <taxon>Bacillati</taxon>
        <taxon>Cyanobacteriota</taxon>
        <taxon>Cyanophyceae</taxon>
        <taxon>Synechococcales</taxon>
        <taxon>Prochlorococcaceae</taxon>
        <taxon>Prochlorococcus</taxon>
    </lineage>
</organism>
<feature type="active site" description="Proton acceptor" evidence="1">
    <location>
        <position position="226"/>
    </location>
</feature>
<dbReference type="HOGENOM" id="CLU_033332_2_1_3"/>
<keyword evidence="2 3" id="KW-0663">Pyridoxal phosphate</keyword>
<dbReference type="InterPro" id="IPR015421">
    <property type="entry name" value="PyrdxlP-dep_Trfase_major"/>
</dbReference>
<dbReference type="NCBIfam" id="TIGR04181">
    <property type="entry name" value="NHT_00031"/>
    <property type="match status" value="1"/>
</dbReference>
<dbReference type="SUPFAM" id="SSF53383">
    <property type="entry name" value="PLP-dependent transferases"/>
    <property type="match status" value="1"/>
</dbReference>
<dbReference type="GO" id="GO:0030170">
    <property type="term" value="F:pyridoxal phosphate binding"/>
    <property type="evidence" value="ECO:0007669"/>
    <property type="project" value="TreeGrafter"/>
</dbReference>
<dbReference type="PIRSF" id="PIRSF000390">
    <property type="entry name" value="PLP_StrS"/>
    <property type="match status" value="1"/>
</dbReference>
<evidence type="ECO:0000256" key="2">
    <source>
        <dbReference type="PIRSR" id="PIRSR000390-2"/>
    </source>
</evidence>
<dbReference type="InterPro" id="IPR000653">
    <property type="entry name" value="DegT/StrS_aminotransferase"/>
</dbReference>
<evidence type="ECO:0000313" key="4">
    <source>
        <dbReference type="EMBL" id="ABV51062.1"/>
    </source>
</evidence>
<dbReference type="GO" id="GO:0008483">
    <property type="term" value="F:transaminase activity"/>
    <property type="evidence" value="ECO:0007669"/>
    <property type="project" value="TreeGrafter"/>
</dbReference>
<evidence type="ECO:0000256" key="3">
    <source>
        <dbReference type="RuleBase" id="RU004508"/>
    </source>
</evidence>
<gene>
    <name evidence="4" type="ordered locus">P9215_14491</name>
</gene>
<dbReference type="InterPro" id="IPR026385">
    <property type="entry name" value="LegC-like"/>
</dbReference>
<protein>
    <submittedName>
        <fullName evidence="4">Predicted pyridoxal phosphate-dependent enzyme apparently involved in regulation of cell wall biogenesis</fullName>
    </submittedName>
</protein>
<dbReference type="RefSeq" id="WP_012008110.1">
    <property type="nucleotide sequence ID" value="NC_009840.1"/>
</dbReference>
<comment type="similarity">
    <text evidence="3">Belongs to the DegT/DnrJ/EryC1 family.</text>
</comment>
<dbReference type="EMBL" id="CP000825">
    <property type="protein sequence ID" value="ABV51062.1"/>
    <property type="molecule type" value="Genomic_DNA"/>
</dbReference>
<dbReference type="KEGG" id="pmh:P9215_14491"/>
<evidence type="ECO:0000313" key="5">
    <source>
        <dbReference type="Proteomes" id="UP000002014"/>
    </source>
</evidence>
<dbReference type="PANTHER" id="PTHR30244:SF30">
    <property type="entry name" value="BLR5990 PROTEIN"/>
    <property type="match status" value="1"/>
</dbReference>
<dbReference type="CDD" id="cd00616">
    <property type="entry name" value="AHBA_syn"/>
    <property type="match status" value="1"/>
</dbReference>
<dbReference type="eggNOG" id="COG0399">
    <property type="taxonomic scope" value="Bacteria"/>
</dbReference>
<accession>A8G631</accession>
<dbReference type="GO" id="GO:0000271">
    <property type="term" value="P:polysaccharide biosynthetic process"/>
    <property type="evidence" value="ECO:0007669"/>
    <property type="project" value="TreeGrafter"/>
</dbReference>
<evidence type="ECO:0000256" key="1">
    <source>
        <dbReference type="PIRSR" id="PIRSR000390-1"/>
    </source>
</evidence>
<dbReference type="InterPro" id="IPR015424">
    <property type="entry name" value="PyrdxlP-dep_Trfase"/>
</dbReference>